<reference evidence="2" key="1">
    <citation type="submission" date="2018-05" db="EMBL/GenBank/DDBJ databases">
        <authorList>
            <person name="Lanie J.A."/>
            <person name="Ng W.-L."/>
            <person name="Kazmierczak K.M."/>
            <person name="Andrzejewski T.M."/>
            <person name="Davidsen T.M."/>
            <person name="Wayne K.J."/>
            <person name="Tettelin H."/>
            <person name="Glass J.I."/>
            <person name="Rusch D."/>
            <person name="Podicherti R."/>
            <person name="Tsui H.-C.T."/>
            <person name="Winkler M.E."/>
        </authorList>
    </citation>
    <scope>NUCLEOTIDE SEQUENCE [LARGE SCALE GENOMIC DNA]</scope>
</reference>
<evidence type="ECO:0000313" key="2">
    <source>
        <dbReference type="Proteomes" id="UP000252951"/>
    </source>
</evidence>
<dbReference type="Proteomes" id="UP000252951">
    <property type="component" value="Segment"/>
</dbReference>
<sequence>MNDPAVEAAQRAMRKVHDYPRPNHDLITAAREALKPIRELHRPRWSNCINACCSGEDCRLRDRVCEHCEVDWPCDTAKLIYTTEAVTMQDCAGSGKPFKPGTLSRDGEVAKCSACGTNRYVRDDGSIEPHQVPVVAVVAEGERQVSGRDPYENKELLGAMLLDAAGLTPPEDLARLHRIIACERFVSALADSGCTITRISAISDRSGLAEGESVTGNPRFVAFEALMGAAEDRAVQCVRCGNAASRHGERPQDSPPGCGWTYSMVVRAAGVDNPEQFG</sequence>
<evidence type="ECO:0000313" key="1">
    <source>
        <dbReference type="EMBL" id="AXC36399.1"/>
    </source>
</evidence>
<dbReference type="EMBL" id="MH371107">
    <property type="protein sequence ID" value="AXC36399.1"/>
    <property type="molecule type" value="Genomic_DNA"/>
</dbReference>
<gene>
    <name evidence="1" type="primary">53</name>
    <name evidence="1" type="ORF">DODDSVILLE_53</name>
</gene>
<organism evidence="1 2">
    <name type="scientific">Mycobacterium phage Doddsville</name>
    <dbReference type="NCBI Taxonomy" id="2250359"/>
    <lineage>
        <taxon>Viruses</taxon>
        <taxon>Duplodnaviria</taxon>
        <taxon>Heunggongvirae</taxon>
        <taxon>Uroviricota</taxon>
        <taxon>Caudoviricetes</taxon>
        <taxon>Bclasvirinae</taxon>
        <taxon>Pegunavirus</taxon>
        <taxon>Pegunavirus oline</taxon>
    </lineage>
</organism>
<name>A0A2Z5H8R7_9CAUD</name>
<proteinExistence type="predicted"/>
<accession>A0A2Z5H8R7</accession>
<protein>
    <submittedName>
        <fullName evidence="1">Uncharacterized protein</fullName>
    </submittedName>
</protein>